<evidence type="ECO:0000256" key="6">
    <source>
        <dbReference type="ARBA" id="ARBA00022679"/>
    </source>
</evidence>
<comment type="subcellular location">
    <subcellularLocation>
        <location evidence="2">Cell membrane</location>
        <topology evidence="2">Multi-pass membrane protein</topology>
    </subcellularLocation>
</comment>
<protein>
    <recommendedName>
        <fullName evidence="3">histidine kinase</fullName>
        <ecNumber evidence="3">2.7.13.3</ecNumber>
    </recommendedName>
</protein>
<evidence type="ECO:0000313" key="14">
    <source>
        <dbReference type="EMBL" id="MFB9326764.1"/>
    </source>
</evidence>
<feature type="transmembrane region" description="Helical" evidence="12">
    <location>
        <begin position="276"/>
        <end position="300"/>
    </location>
</feature>
<dbReference type="PANTHER" id="PTHR34220:SF7">
    <property type="entry name" value="SENSOR HISTIDINE KINASE YPDA"/>
    <property type="match status" value="1"/>
</dbReference>
<dbReference type="Pfam" id="PF02743">
    <property type="entry name" value="dCache_1"/>
    <property type="match status" value="1"/>
</dbReference>
<dbReference type="InterPro" id="IPR003594">
    <property type="entry name" value="HATPase_dom"/>
</dbReference>
<evidence type="ECO:0000256" key="11">
    <source>
        <dbReference type="ARBA" id="ARBA00023136"/>
    </source>
</evidence>
<feature type="domain" description="HAMP" evidence="13">
    <location>
        <begin position="297"/>
        <end position="349"/>
    </location>
</feature>
<dbReference type="InterPro" id="IPR010559">
    <property type="entry name" value="Sig_transdc_His_kin_internal"/>
</dbReference>
<dbReference type="InterPro" id="IPR004358">
    <property type="entry name" value="Sig_transdc_His_kin-like_C"/>
</dbReference>
<evidence type="ECO:0000256" key="8">
    <source>
        <dbReference type="ARBA" id="ARBA00022777"/>
    </source>
</evidence>
<keyword evidence="10" id="KW-0902">Two-component regulatory system</keyword>
<keyword evidence="5" id="KW-0597">Phosphoprotein</keyword>
<keyword evidence="11 12" id="KW-0472">Membrane</keyword>
<gene>
    <name evidence="14" type="ORF">ACFFSY_12635</name>
</gene>
<comment type="caution">
    <text evidence="14">The sequence shown here is derived from an EMBL/GenBank/DDBJ whole genome shotgun (WGS) entry which is preliminary data.</text>
</comment>
<keyword evidence="15" id="KW-1185">Reference proteome</keyword>
<reference evidence="14 15" key="1">
    <citation type="submission" date="2024-09" db="EMBL/GenBank/DDBJ databases">
        <authorList>
            <person name="Sun Q."/>
            <person name="Mori K."/>
        </authorList>
    </citation>
    <scope>NUCLEOTIDE SEQUENCE [LARGE SCALE GENOMIC DNA]</scope>
    <source>
        <strain evidence="14 15">TISTR 2452</strain>
    </source>
</reference>
<dbReference type="Gene3D" id="3.30.565.10">
    <property type="entry name" value="Histidine kinase-like ATPase, C-terminal domain"/>
    <property type="match status" value="1"/>
</dbReference>
<evidence type="ECO:0000256" key="5">
    <source>
        <dbReference type="ARBA" id="ARBA00022553"/>
    </source>
</evidence>
<dbReference type="GO" id="GO:0004673">
    <property type="term" value="F:protein histidine kinase activity"/>
    <property type="evidence" value="ECO:0007669"/>
    <property type="project" value="UniProtKB-EC"/>
</dbReference>
<evidence type="ECO:0000259" key="13">
    <source>
        <dbReference type="PROSITE" id="PS50885"/>
    </source>
</evidence>
<accession>A0ABV5KNJ8</accession>
<keyword evidence="8 14" id="KW-0418">Kinase</keyword>
<dbReference type="Pfam" id="PF06580">
    <property type="entry name" value="His_kinase"/>
    <property type="match status" value="1"/>
</dbReference>
<dbReference type="InterPro" id="IPR050640">
    <property type="entry name" value="Bact_2-comp_sensor_kinase"/>
</dbReference>
<dbReference type="PROSITE" id="PS50885">
    <property type="entry name" value="HAMP"/>
    <property type="match status" value="1"/>
</dbReference>
<comment type="catalytic activity">
    <reaction evidence="1">
        <text>ATP + protein L-histidine = ADP + protein N-phospho-L-histidine.</text>
        <dbReference type="EC" id="2.7.13.3"/>
    </reaction>
</comment>
<dbReference type="EC" id="2.7.13.3" evidence="3"/>
<dbReference type="SUPFAM" id="SSF55874">
    <property type="entry name" value="ATPase domain of HSP90 chaperone/DNA topoisomerase II/histidine kinase"/>
    <property type="match status" value="1"/>
</dbReference>
<dbReference type="EMBL" id="JBHMDO010000022">
    <property type="protein sequence ID" value="MFB9326764.1"/>
    <property type="molecule type" value="Genomic_DNA"/>
</dbReference>
<evidence type="ECO:0000256" key="4">
    <source>
        <dbReference type="ARBA" id="ARBA00022475"/>
    </source>
</evidence>
<keyword evidence="6 14" id="KW-0808">Transferase</keyword>
<dbReference type="InterPro" id="IPR036890">
    <property type="entry name" value="HATPase_C_sf"/>
</dbReference>
<evidence type="ECO:0000256" key="12">
    <source>
        <dbReference type="SAM" id="Phobius"/>
    </source>
</evidence>
<dbReference type="RefSeq" id="WP_377494947.1">
    <property type="nucleotide sequence ID" value="NZ_JBHMDO010000022.1"/>
</dbReference>
<organism evidence="14 15">
    <name type="scientific">Paenibacillus aurantiacus</name>
    <dbReference type="NCBI Taxonomy" id="1936118"/>
    <lineage>
        <taxon>Bacteria</taxon>
        <taxon>Bacillati</taxon>
        <taxon>Bacillota</taxon>
        <taxon>Bacilli</taxon>
        <taxon>Bacillales</taxon>
        <taxon>Paenibacillaceae</taxon>
        <taxon>Paenibacillus</taxon>
    </lineage>
</organism>
<keyword evidence="4" id="KW-1003">Cell membrane</keyword>
<dbReference type="Pfam" id="PF00672">
    <property type="entry name" value="HAMP"/>
    <property type="match status" value="1"/>
</dbReference>
<evidence type="ECO:0000256" key="2">
    <source>
        <dbReference type="ARBA" id="ARBA00004651"/>
    </source>
</evidence>
<dbReference type="InterPro" id="IPR003660">
    <property type="entry name" value="HAMP_dom"/>
</dbReference>
<dbReference type="PANTHER" id="PTHR34220">
    <property type="entry name" value="SENSOR HISTIDINE KINASE YPDA"/>
    <property type="match status" value="1"/>
</dbReference>
<evidence type="ECO:0000313" key="15">
    <source>
        <dbReference type="Proteomes" id="UP001589747"/>
    </source>
</evidence>
<keyword evidence="7 12" id="KW-0812">Transmembrane</keyword>
<sequence length="614" mass="68292">MMTLIVIVSVLYYRKTTDIIHTKISDMAEKNISQTVGLFDLLLEGYDSVTKSLNSNYELLRLLEEREKEKDPALSVIDERSITNIMGAVYYSRDDIVGIHIITNSGKLYNYEKRYAGVFDLNYQKTDWYGKLQASTGEMVWLGLYNGSVINSLQEERVFVFGRALYDLTTYKKIGIMFIETNPKPILAALSNVTISPNSQVYIVDREDRIIASTGSEDAVMPSFSGLPRPVRKEVVVDNGTDQLIVSAKAALADWTVFGLTPKADIGSELKDTRQYLLVVIAVLVVLSIAIASLVSRTIASPLKLLIREMKQVELGNFKGGVNVKSFDEINSLVGSFNRMVHRMDELIEGITLASISEKNAELQALQSQVNPHFLYNTLDMIYWMLDERENDRLGRVILALSHMFRYSSDWQEASRTTLRQELDQMRHYMTIIESRLEGRVTTEIQIEDRWLDAVMPKMTLQPIIENAVKSGLEPLGRPGKLRVYTEVDAGELRIVIEDDGVGMDEQTLEYLQQSLLGGRFGRAVGEGEEDAPTSTADMMGDGREGAAGAAGMGTPGLAAAGGPVHADAAQRRKGIGLPNVHRRIAIMYGDQYGLRIDSKRGAGTTVIVVMPLP</sequence>
<dbReference type="PRINTS" id="PR00344">
    <property type="entry name" value="BCTRLSENSOR"/>
</dbReference>
<dbReference type="SUPFAM" id="SSF158472">
    <property type="entry name" value="HAMP domain-like"/>
    <property type="match status" value="1"/>
</dbReference>
<dbReference type="SMART" id="SM00304">
    <property type="entry name" value="HAMP"/>
    <property type="match status" value="1"/>
</dbReference>
<evidence type="ECO:0000256" key="7">
    <source>
        <dbReference type="ARBA" id="ARBA00022692"/>
    </source>
</evidence>
<name>A0ABV5KNJ8_9BACL</name>
<dbReference type="Gene3D" id="6.10.340.10">
    <property type="match status" value="1"/>
</dbReference>
<evidence type="ECO:0000256" key="3">
    <source>
        <dbReference type="ARBA" id="ARBA00012438"/>
    </source>
</evidence>
<evidence type="ECO:0000256" key="10">
    <source>
        <dbReference type="ARBA" id="ARBA00023012"/>
    </source>
</evidence>
<dbReference type="InterPro" id="IPR033479">
    <property type="entry name" value="dCache_1"/>
</dbReference>
<dbReference type="Pfam" id="PF02518">
    <property type="entry name" value="HATPase_c"/>
    <property type="match status" value="1"/>
</dbReference>
<dbReference type="Proteomes" id="UP001589747">
    <property type="component" value="Unassembled WGS sequence"/>
</dbReference>
<evidence type="ECO:0000256" key="9">
    <source>
        <dbReference type="ARBA" id="ARBA00022989"/>
    </source>
</evidence>
<proteinExistence type="predicted"/>
<keyword evidence="9 12" id="KW-1133">Transmembrane helix</keyword>
<dbReference type="CDD" id="cd06225">
    <property type="entry name" value="HAMP"/>
    <property type="match status" value="1"/>
</dbReference>
<evidence type="ECO:0000256" key="1">
    <source>
        <dbReference type="ARBA" id="ARBA00000085"/>
    </source>
</evidence>